<protein>
    <submittedName>
        <fullName evidence="1">Uncharacterized protein</fullName>
    </submittedName>
</protein>
<organism evidence="1 2">
    <name type="scientific">Leucogyrophana mollusca</name>
    <dbReference type="NCBI Taxonomy" id="85980"/>
    <lineage>
        <taxon>Eukaryota</taxon>
        <taxon>Fungi</taxon>
        <taxon>Dikarya</taxon>
        <taxon>Basidiomycota</taxon>
        <taxon>Agaricomycotina</taxon>
        <taxon>Agaricomycetes</taxon>
        <taxon>Agaricomycetidae</taxon>
        <taxon>Boletales</taxon>
        <taxon>Boletales incertae sedis</taxon>
        <taxon>Leucogyrophana</taxon>
    </lineage>
</organism>
<dbReference type="EMBL" id="MU266355">
    <property type="protein sequence ID" value="KAH7928230.1"/>
    <property type="molecule type" value="Genomic_DNA"/>
</dbReference>
<accession>A0ACB8BQP0</accession>
<evidence type="ECO:0000313" key="2">
    <source>
        <dbReference type="Proteomes" id="UP000790709"/>
    </source>
</evidence>
<evidence type="ECO:0000313" key="1">
    <source>
        <dbReference type="EMBL" id="KAH7928230.1"/>
    </source>
</evidence>
<keyword evidence="2" id="KW-1185">Reference proteome</keyword>
<sequence length="424" mass="45124">MPAHHAHKAFLKRQNIEGSMTVANAQPTESALLANPSAVSPSYSYSVPPLAQAAPTGSSPSGSALNPPASSSQPPQSSASSKDISTGTVVGACVGAFIALVLAISLAVWCNKRSSKPSSRQARSLPSPISQMRNAAGNLSRRQSHLEPWARFDNSGEDRWEGMDQMKQRPPSGPMEKLGAMFHRTPSTTSAEKSSDGHGRESIGTMQHFAKYHPGLAAEMAATPAPPAPIRQFAGRIEIGPSVSWDGETVGGESFLSLRSRLSGTMTPTVMAKSTPPATASEPHKWESAEVMHVDDESDTIGELRNPFADGSTKSKGSNPFFNAQEKPRTTTNPFADAFATKTVTKEFTNRTESTLSGSSNDRAMQSLIAALEISPEDVKERLRVASMQPSFYSQTSTILSGDEEDVASMTAFPLPPTQIPRGL</sequence>
<proteinExistence type="predicted"/>
<name>A0ACB8BQP0_9AGAM</name>
<comment type="caution">
    <text evidence="1">The sequence shown here is derived from an EMBL/GenBank/DDBJ whole genome shotgun (WGS) entry which is preliminary data.</text>
</comment>
<reference evidence="1" key="1">
    <citation type="journal article" date="2021" name="New Phytol.">
        <title>Evolutionary innovations through gain and loss of genes in the ectomycorrhizal Boletales.</title>
        <authorList>
            <person name="Wu G."/>
            <person name="Miyauchi S."/>
            <person name="Morin E."/>
            <person name="Kuo A."/>
            <person name="Drula E."/>
            <person name="Varga T."/>
            <person name="Kohler A."/>
            <person name="Feng B."/>
            <person name="Cao Y."/>
            <person name="Lipzen A."/>
            <person name="Daum C."/>
            <person name="Hundley H."/>
            <person name="Pangilinan J."/>
            <person name="Johnson J."/>
            <person name="Barry K."/>
            <person name="LaButti K."/>
            <person name="Ng V."/>
            <person name="Ahrendt S."/>
            <person name="Min B."/>
            <person name="Choi I.G."/>
            <person name="Park H."/>
            <person name="Plett J.M."/>
            <person name="Magnuson J."/>
            <person name="Spatafora J.W."/>
            <person name="Nagy L.G."/>
            <person name="Henrissat B."/>
            <person name="Grigoriev I.V."/>
            <person name="Yang Z.L."/>
            <person name="Xu J."/>
            <person name="Martin F.M."/>
        </authorList>
    </citation>
    <scope>NUCLEOTIDE SEQUENCE</scope>
    <source>
        <strain evidence="1">KUC20120723A-06</strain>
    </source>
</reference>
<gene>
    <name evidence="1" type="ORF">BV22DRAFT_1192944</name>
</gene>
<dbReference type="Proteomes" id="UP000790709">
    <property type="component" value="Unassembled WGS sequence"/>
</dbReference>